<keyword evidence="1" id="KW-0479">Metal-binding</keyword>
<dbReference type="GO" id="GO:0008270">
    <property type="term" value="F:zinc ion binding"/>
    <property type="evidence" value="ECO:0007669"/>
    <property type="project" value="UniProtKB-KW"/>
</dbReference>
<feature type="compositionally biased region" description="Polar residues" evidence="2">
    <location>
        <begin position="25"/>
        <end position="37"/>
    </location>
</feature>
<reference evidence="4" key="1">
    <citation type="journal article" date="2019" name="Sci. Rep.">
        <title>Draft genome of Tanacetum cinerariifolium, the natural source of mosquito coil.</title>
        <authorList>
            <person name="Yamashiro T."/>
            <person name="Shiraishi A."/>
            <person name="Satake H."/>
            <person name="Nakayama K."/>
        </authorList>
    </citation>
    <scope>NUCLEOTIDE SEQUENCE</scope>
</reference>
<evidence type="ECO:0000313" key="4">
    <source>
        <dbReference type="EMBL" id="GFC67830.1"/>
    </source>
</evidence>
<proteinExistence type="predicted"/>
<dbReference type="InterPro" id="IPR001878">
    <property type="entry name" value="Znf_CCHC"/>
</dbReference>
<protein>
    <recommendedName>
        <fullName evidence="3">CCHC-type domain-containing protein</fullName>
    </recommendedName>
</protein>
<accession>A0A699QE96</accession>
<gene>
    <name evidence="4" type="ORF">Tci_839800</name>
</gene>
<keyword evidence="1" id="KW-0863">Zinc-finger</keyword>
<organism evidence="4">
    <name type="scientific">Tanacetum cinerariifolium</name>
    <name type="common">Dalmatian daisy</name>
    <name type="synonym">Chrysanthemum cinerariifolium</name>
    <dbReference type="NCBI Taxonomy" id="118510"/>
    <lineage>
        <taxon>Eukaryota</taxon>
        <taxon>Viridiplantae</taxon>
        <taxon>Streptophyta</taxon>
        <taxon>Embryophyta</taxon>
        <taxon>Tracheophyta</taxon>
        <taxon>Spermatophyta</taxon>
        <taxon>Magnoliopsida</taxon>
        <taxon>eudicotyledons</taxon>
        <taxon>Gunneridae</taxon>
        <taxon>Pentapetalae</taxon>
        <taxon>asterids</taxon>
        <taxon>campanulids</taxon>
        <taxon>Asterales</taxon>
        <taxon>Asteraceae</taxon>
        <taxon>Asteroideae</taxon>
        <taxon>Anthemideae</taxon>
        <taxon>Anthemidinae</taxon>
        <taxon>Tanacetum</taxon>
    </lineage>
</organism>
<dbReference type="AlphaFoldDB" id="A0A699QE96"/>
<dbReference type="Pfam" id="PF00098">
    <property type="entry name" value="zf-CCHC"/>
    <property type="match status" value="1"/>
</dbReference>
<name>A0A699QE96_TANCI</name>
<feature type="compositionally biased region" description="Basic residues" evidence="2">
    <location>
        <begin position="107"/>
        <end position="132"/>
    </location>
</feature>
<dbReference type="SUPFAM" id="SSF57756">
    <property type="entry name" value="Retrovirus zinc finger-like domains"/>
    <property type="match status" value="1"/>
</dbReference>
<dbReference type="EMBL" id="BKCJ011017272">
    <property type="protein sequence ID" value="GFC67830.1"/>
    <property type="molecule type" value="Genomic_DNA"/>
</dbReference>
<dbReference type="InterPro" id="IPR036875">
    <property type="entry name" value="Znf_CCHC_sf"/>
</dbReference>
<feature type="non-terminal residue" evidence="4">
    <location>
        <position position="1"/>
    </location>
</feature>
<comment type="caution">
    <text evidence="4">The sequence shown here is derived from an EMBL/GenBank/DDBJ whole genome shotgun (WGS) entry which is preliminary data.</text>
</comment>
<feature type="region of interest" description="Disordered" evidence="2">
    <location>
        <begin position="88"/>
        <end position="148"/>
    </location>
</feature>
<sequence length="246" mass="27553">ELSWTGLPEFVDDTVTDYSRHSPIVASTSAEGQNKDSSTSEDDVSPNTPKPFVKFVKPKDSPEFVLNKKACYNCGDFSHLANDCRKKVQRETSRSQNHAYMGPSHRSAGHRPHGAPIRPPHRSVGHRPHRASMRPSNRPAGHRPHGPSMNPIRPNMNGARPIISFFIQPPSYETRPFLKLSAVKTQYRAPWVSTANRNNPHVNRKFSTGRRNFPTVNRKFPTASRKFTTGSIKIHTADMGKKGKAV</sequence>
<evidence type="ECO:0000256" key="2">
    <source>
        <dbReference type="SAM" id="MobiDB-lite"/>
    </source>
</evidence>
<feature type="region of interest" description="Disordered" evidence="2">
    <location>
        <begin position="15"/>
        <end position="51"/>
    </location>
</feature>
<evidence type="ECO:0000259" key="3">
    <source>
        <dbReference type="PROSITE" id="PS50158"/>
    </source>
</evidence>
<dbReference type="PROSITE" id="PS50158">
    <property type="entry name" value="ZF_CCHC"/>
    <property type="match status" value="1"/>
</dbReference>
<dbReference type="Gene3D" id="4.10.60.10">
    <property type="entry name" value="Zinc finger, CCHC-type"/>
    <property type="match status" value="1"/>
</dbReference>
<feature type="domain" description="CCHC-type" evidence="3">
    <location>
        <begin position="71"/>
        <end position="86"/>
    </location>
</feature>
<keyword evidence="1" id="KW-0862">Zinc</keyword>
<evidence type="ECO:0000256" key="1">
    <source>
        <dbReference type="PROSITE-ProRule" id="PRU00047"/>
    </source>
</evidence>
<dbReference type="GO" id="GO:0003676">
    <property type="term" value="F:nucleic acid binding"/>
    <property type="evidence" value="ECO:0007669"/>
    <property type="project" value="InterPro"/>
</dbReference>
<dbReference type="SMART" id="SM00343">
    <property type="entry name" value="ZnF_C2HC"/>
    <property type="match status" value="1"/>
</dbReference>